<comment type="caution">
    <text evidence="1">The sequence shown here is derived from an EMBL/GenBank/DDBJ whole genome shotgun (WGS) entry which is preliminary data.</text>
</comment>
<sequence length="99" mass="11331">MEENNLKGKNNNKTSIRTKTNNICVCHTQMLQNTRGPPIIMHRNIFMHLCITIGYLKGISQQLQRSITANSVVTLLHKLPLKYGDSEFMDLKVYLLVCV</sequence>
<reference evidence="1" key="1">
    <citation type="submission" date="2020-11" db="EMBL/GenBank/DDBJ databases">
        <authorList>
            <person name="Whitehead M."/>
        </authorList>
    </citation>
    <scope>NUCLEOTIDE SEQUENCE</scope>
    <source>
        <strain evidence="1">EGII</strain>
    </source>
</reference>
<protein>
    <submittedName>
        <fullName evidence="1">(Mediterranean fruit fly) hypothetical protein</fullName>
    </submittedName>
</protein>
<dbReference type="Proteomes" id="UP000606786">
    <property type="component" value="Unassembled WGS sequence"/>
</dbReference>
<evidence type="ECO:0000313" key="1">
    <source>
        <dbReference type="EMBL" id="CAD7002369.1"/>
    </source>
</evidence>
<proteinExistence type="predicted"/>
<accession>A0A811UT67</accession>
<gene>
    <name evidence="1" type="ORF">CCAP1982_LOCUS10863</name>
</gene>
<organism evidence="1 2">
    <name type="scientific">Ceratitis capitata</name>
    <name type="common">Mediterranean fruit fly</name>
    <name type="synonym">Tephritis capitata</name>
    <dbReference type="NCBI Taxonomy" id="7213"/>
    <lineage>
        <taxon>Eukaryota</taxon>
        <taxon>Metazoa</taxon>
        <taxon>Ecdysozoa</taxon>
        <taxon>Arthropoda</taxon>
        <taxon>Hexapoda</taxon>
        <taxon>Insecta</taxon>
        <taxon>Pterygota</taxon>
        <taxon>Neoptera</taxon>
        <taxon>Endopterygota</taxon>
        <taxon>Diptera</taxon>
        <taxon>Brachycera</taxon>
        <taxon>Muscomorpha</taxon>
        <taxon>Tephritoidea</taxon>
        <taxon>Tephritidae</taxon>
        <taxon>Ceratitis</taxon>
        <taxon>Ceratitis</taxon>
    </lineage>
</organism>
<dbReference type="EMBL" id="CAJHJT010000034">
    <property type="protein sequence ID" value="CAD7002369.1"/>
    <property type="molecule type" value="Genomic_DNA"/>
</dbReference>
<dbReference type="AlphaFoldDB" id="A0A811UT67"/>
<name>A0A811UT67_CERCA</name>
<evidence type="ECO:0000313" key="2">
    <source>
        <dbReference type="Proteomes" id="UP000606786"/>
    </source>
</evidence>
<keyword evidence="2" id="KW-1185">Reference proteome</keyword>